<dbReference type="RefSeq" id="WP_090698977.1">
    <property type="nucleotide sequence ID" value="NZ_FOSP01000010.1"/>
</dbReference>
<dbReference type="Gene3D" id="3.40.50.300">
    <property type="entry name" value="P-loop containing nucleotide triphosphate hydrolases"/>
    <property type="match status" value="1"/>
</dbReference>
<accession>A0A1I4AZ87</accession>
<keyword evidence="2" id="KW-1185">Reference proteome</keyword>
<evidence type="ECO:0000313" key="1">
    <source>
        <dbReference type="EMBL" id="SFK61151.1"/>
    </source>
</evidence>
<evidence type="ECO:0000313" key="2">
    <source>
        <dbReference type="Proteomes" id="UP000199533"/>
    </source>
</evidence>
<sequence>MKKNVIILTHGWTGSSAFAALLGEAGYWHGDNTFKKPDYDTYENIKLVELNNQLLTELNFAGDREHEIISSEIVDELARKAAALDLTPYRAFLENCQQHKPWIWKDPRLALTIRIWAKLLPMEEVAFIILTRDSEQAWITSNLRRHIQSYAFTQHYNAAITDNLKKFLNENQQDYIEFEFEDLQLTPEDTIAKLNNFLNIDLTMDNLRSVYKFPLYKKSKGLKDKLLAWLIYLKNYRYRYDIPGQKQKNN</sequence>
<dbReference type="GO" id="GO:0016740">
    <property type="term" value="F:transferase activity"/>
    <property type="evidence" value="ECO:0007669"/>
    <property type="project" value="UniProtKB-KW"/>
</dbReference>
<dbReference type="AlphaFoldDB" id="A0A1I4AZ87"/>
<gene>
    <name evidence="1" type="ORF">SAMN05216302_101082</name>
</gene>
<keyword evidence="1" id="KW-0808">Transferase</keyword>
<reference evidence="2" key="1">
    <citation type="submission" date="2016-10" db="EMBL/GenBank/DDBJ databases">
        <authorList>
            <person name="Varghese N."/>
            <person name="Submissions S."/>
        </authorList>
    </citation>
    <scope>NUCLEOTIDE SEQUENCE [LARGE SCALE GENOMIC DNA]</scope>
    <source>
        <strain evidence="2">Nm69</strain>
    </source>
</reference>
<name>A0A1I4AZ87_9PROT</name>
<proteinExistence type="predicted"/>
<dbReference type="SUPFAM" id="SSF52540">
    <property type="entry name" value="P-loop containing nucleoside triphosphate hydrolases"/>
    <property type="match status" value="1"/>
</dbReference>
<protein>
    <submittedName>
        <fullName evidence="1">Sulfotransferase family protein</fullName>
    </submittedName>
</protein>
<dbReference type="OrthoDB" id="7632051at2"/>
<dbReference type="InterPro" id="IPR027417">
    <property type="entry name" value="P-loop_NTPase"/>
</dbReference>
<dbReference type="EMBL" id="FOSP01000010">
    <property type="protein sequence ID" value="SFK61151.1"/>
    <property type="molecule type" value="Genomic_DNA"/>
</dbReference>
<dbReference type="Proteomes" id="UP000199533">
    <property type="component" value="Unassembled WGS sequence"/>
</dbReference>
<organism evidence="1 2">
    <name type="scientific">Nitrosomonas aestuarii</name>
    <dbReference type="NCBI Taxonomy" id="52441"/>
    <lineage>
        <taxon>Bacteria</taxon>
        <taxon>Pseudomonadati</taxon>
        <taxon>Pseudomonadota</taxon>
        <taxon>Betaproteobacteria</taxon>
        <taxon>Nitrosomonadales</taxon>
        <taxon>Nitrosomonadaceae</taxon>
        <taxon>Nitrosomonas</taxon>
    </lineage>
</organism>